<dbReference type="EMBL" id="LCWV01000007">
    <property type="protein sequence ID" value="PWI71504.1"/>
    <property type="molecule type" value="Genomic_DNA"/>
</dbReference>
<dbReference type="Proteomes" id="UP000245956">
    <property type="component" value="Unassembled WGS sequence"/>
</dbReference>
<dbReference type="AlphaFoldDB" id="A0A2U3EAH1"/>
<evidence type="ECO:0000313" key="2">
    <source>
        <dbReference type="EMBL" id="PWI71504.1"/>
    </source>
</evidence>
<feature type="compositionally biased region" description="Basic and acidic residues" evidence="1">
    <location>
        <begin position="15"/>
        <end position="30"/>
    </location>
</feature>
<evidence type="ECO:0000256" key="1">
    <source>
        <dbReference type="SAM" id="MobiDB-lite"/>
    </source>
</evidence>
<feature type="region of interest" description="Disordered" evidence="1">
    <location>
        <begin position="9"/>
        <end position="30"/>
    </location>
</feature>
<name>A0A2U3EAH1_PURLI</name>
<protein>
    <submittedName>
        <fullName evidence="2">Uncharacterized protein</fullName>
    </submittedName>
</protein>
<proteinExistence type="predicted"/>
<accession>A0A2U3EAH1</accession>
<gene>
    <name evidence="2" type="ORF">PCL_11598</name>
</gene>
<sequence length="104" mass="11103">MLIHITEALAHHGSGRRDDHDDRLAGGKDRIDPWPLSCTLPIQACRAIALIVVPGGAVSPSKHQRFQIGEHLPPPMAVGTTTSVAPQVHRQAFKADDMSTPGTA</sequence>
<comment type="caution">
    <text evidence="2">The sequence shown here is derived from an EMBL/GenBank/DDBJ whole genome shotgun (WGS) entry which is preliminary data.</text>
</comment>
<reference evidence="2 3" key="1">
    <citation type="journal article" date="2016" name="Front. Microbiol.">
        <title>Genome and transcriptome sequences reveal the specific parasitism of the nematophagous Purpureocillium lilacinum 36-1.</title>
        <authorList>
            <person name="Xie J."/>
            <person name="Li S."/>
            <person name="Mo C."/>
            <person name="Xiao X."/>
            <person name="Peng D."/>
            <person name="Wang G."/>
            <person name="Xiao Y."/>
        </authorList>
    </citation>
    <scope>NUCLEOTIDE SEQUENCE [LARGE SCALE GENOMIC DNA]</scope>
    <source>
        <strain evidence="2 3">36-1</strain>
    </source>
</reference>
<organism evidence="2 3">
    <name type="scientific">Purpureocillium lilacinum</name>
    <name type="common">Paecilomyces lilacinus</name>
    <dbReference type="NCBI Taxonomy" id="33203"/>
    <lineage>
        <taxon>Eukaryota</taxon>
        <taxon>Fungi</taxon>
        <taxon>Dikarya</taxon>
        <taxon>Ascomycota</taxon>
        <taxon>Pezizomycotina</taxon>
        <taxon>Sordariomycetes</taxon>
        <taxon>Hypocreomycetidae</taxon>
        <taxon>Hypocreales</taxon>
        <taxon>Ophiocordycipitaceae</taxon>
        <taxon>Purpureocillium</taxon>
    </lineage>
</organism>
<evidence type="ECO:0000313" key="3">
    <source>
        <dbReference type="Proteomes" id="UP000245956"/>
    </source>
</evidence>